<dbReference type="Gene3D" id="3.40.50.261">
    <property type="entry name" value="Succinyl-CoA synthetase domains"/>
    <property type="match status" value="1"/>
</dbReference>
<evidence type="ECO:0000256" key="8">
    <source>
        <dbReference type="PROSITE-ProRule" id="PRU00409"/>
    </source>
</evidence>
<dbReference type="FunFam" id="3.40.50.261:FF:000001">
    <property type="entry name" value="Succinate--CoA ligase [ADP-forming] subunit beta"/>
    <property type="match status" value="1"/>
</dbReference>
<dbReference type="OrthoDB" id="9802602at2"/>
<dbReference type="InterPro" id="IPR005811">
    <property type="entry name" value="SUCC_ACL_C"/>
</dbReference>
<name>A0A4P6F5B6_9BACL</name>
<dbReference type="Gene3D" id="3.30.1490.20">
    <property type="entry name" value="ATP-grasp fold, A domain"/>
    <property type="match status" value="1"/>
</dbReference>
<dbReference type="UniPathway" id="UPA00223">
    <property type="reaction ID" value="UER00999"/>
</dbReference>
<keyword evidence="6 7" id="KW-0460">Magnesium</keyword>
<evidence type="ECO:0000259" key="9">
    <source>
        <dbReference type="PROSITE" id="PS50975"/>
    </source>
</evidence>
<dbReference type="EMBL" id="CP035492">
    <property type="protein sequence ID" value="QAY65588.1"/>
    <property type="molecule type" value="Genomic_DNA"/>
</dbReference>
<comment type="function">
    <text evidence="7">Succinyl-CoA synthetase functions in the citric acid cycle (TCA), coupling the hydrolysis of succinyl-CoA to the synthesis of either ATP or GTP and thus represents the only step of substrate-level phosphorylation in the TCA. The beta subunit provides nucleotide specificity of the enzyme and binds the substrate succinate, while the binding sites for coenzyme A and phosphate are found in the alpha subunit.</text>
</comment>
<evidence type="ECO:0000256" key="6">
    <source>
        <dbReference type="ARBA" id="ARBA00022842"/>
    </source>
</evidence>
<evidence type="ECO:0000256" key="1">
    <source>
        <dbReference type="ARBA" id="ARBA00009182"/>
    </source>
</evidence>
<dbReference type="RefSeq" id="WP_129438294.1">
    <property type="nucleotide sequence ID" value="NZ_CP035492.1"/>
</dbReference>
<accession>A0A4P6F5B6</accession>
<dbReference type="Gene3D" id="3.30.470.20">
    <property type="entry name" value="ATP-grasp fold, B domain"/>
    <property type="match status" value="1"/>
</dbReference>
<dbReference type="NCBIfam" id="NF001913">
    <property type="entry name" value="PRK00696.1"/>
    <property type="match status" value="1"/>
</dbReference>
<protein>
    <recommendedName>
        <fullName evidence="7">Succinate--CoA ligase [ADP-forming] subunit beta</fullName>
        <ecNumber evidence="7">6.2.1.5</ecNumber>
    </recommendedName>
    <alternativeName>
        <fullName evidence="7">Succinyl-CoA synthetase subunit beta</fullName>
        <shortName evidence="7">SCS-beta</shortName>
    </alternativeName>
</protein>
<dbReference type="InterPro" id="IPR017866">
    <property type="entry name" value="Succ-CoA_synthase_bsu_CS"/>
</dbReference>
<dbReference type="NCBIfam" id="TIGR01016">
    <property type="entry name" value="sucCoAbeta"/>
    <property type="match status" value="1"/>
</dbReference>
<feature type="binding site" evidence="7">
    <location>
        <position position="107"/>
    </location>
    <ligand>
        <name>ATP</name>
        <dbReference type="ChEBI" id="CHEBI:30616"/>
    </ligand>
</feature>
<keyword evidence="11" id="KW-1185">Reference proteome</keyword>
<evidence type="ECO:0000256" key="5">
    <source>
        <dbReference type="ARBA" id="ARBA00022741"/>
    </source>
</evidence>
<comment type="catalytic activity">
    <reaction evidence="7">
        <text>succinate + ATP + CoA = succinyl-CoA + ADP + phosphate</text>
        <dbReference type="Rhea" id="RHEA:17661"/>
        <dbReference type="ChEBI" id="CHEBI:30031"/>
        <dbReference type="ChEBI" id="CHEBI:30616"/>
        <dbReference type="ChEBI" id="CHEBI:43474"/>
        <dbReference type="ChEBI" id="CHEBI:57287"/>
        <dbReference type="ChEBI" id="CHEBI:57292"/>
        <dbReference type="ChEBI" id="CHEBI:456216"/>
        <dbReference type="EC" id="6.2.1.5"/>
    </reaction>
</comment>
<feature type="binding site" evidence="7">
    <location>
        <position position="46"/>
    </location>
    <ligand>
        <name>ATP</name>
        <dbReference type="ChEBI" id="CHEBI:30616"/>
    </ligand>
</feature>
<dbReference type="GO" id="GO:0004775">
    <property type="term" value="F:succinate-CoA ligase (ADP-forming) activity"/>
    <property type="evidence" value="ECO:0007669"/>
    <property type="project" value="UniProtKB-UniRule"/>
</dbReference>
<dbReference type="GO" id="GO:0004776">
    <property type="term" value="F:succinate-CoA ligase (GDP-forming) activity"/>
    <property type="evidence" value="ECO:0007669"/>
    <property type="project" value="RHEA"/>
</dbReference>
<evidence type="ECO:0000256" key="3">
    <source>
        <dbReference type="ARBA" id="ARBA00022598"/>
    </source>
</evidence>
<dbReference type="SUPFAM" id="SSF56059">
    <property type="entry name" value="Glutathione synthetase ATP-binding domain-like"/>
    <property type="match status" value="1"/>
</dbReference>
<dbReference type="InterPro" id="IPR013650">
    <property type="entry name" value="ATP-grasp_succ-CoA_synth-type"/>
</dbReference>
<dbReference type="PIRSF" id="PIRSF001554">
    <property type="entry name" value="SucCS_beta"/>
    <property type="match status" value="1"/>
</dbReference>
<evidence type="ECO:0000256" key="7">
    <source>
        <dbReference type="HAMAP-Rule" id="MF_00558"/>
    </source>
</evidence>
<dbReference type="PANTHER" id="PTHR11815:SF10">
    <property type="entry name" value="SUCCINATE--COA LIGASE [GDP-FORMING] SUBUNIT BETA, MITOCHONDRIAL"/>
    <property type="match status" value="1"/>
</dbReference>
<comment type="similarity">
    <text evidence="1 7">Belongs to the succinate/malate CoA ligase beta subunit family.</text>
</comment>
<dbReference type="EC" id="6.2.1.5" evidence="7"/>
<keyword evidence="5 7" id="KW-0547">Nucleotide-binding</keyword>
<evidence type="ECO:0000313" key="10">
    <source>
        <dbReference type="EMBL" id="QAY65588.1"/>
    </source>
</evidence>
<dbReference type="InterPro" id="IPR016102">
    <property type="entry name" value="Succinyl-CoA_synth-like"/>
</dbReference>
<feature type="binding site" evidence="7">
    <location>
        <position position="99"/>
    </location>
    <ligand>
        <name>ATP</name>
        <dbReference type="ChEBI" id="CHEBI:30616"/>
    </ligand>
</feature>
<dbReference type="GO" id="GO:0005524">
    <property type="term" value="F:ATP binding"/>
    <property type="evidence" value="ECO:0007669"/>
    <property type="project" value="UniProtKB-UniRule"/>
</dbReference>
<dbReference type="HAMAP" id="MF_00558">
    <property type="entry name" value="Succ_CoA_beta"/>
    <property type="match status" value="1"/>
</dbReference>
<dbReference type="Pfam" id="PF00549">
    <property type="entry name" value="Ligase_CoA"/>
    <property type="match status" value="1"/>
</dbReference>
<evidence type="ECO:0000313" key="11">
    <source>
        <dbReference type="Proteomes" id="UP000293568"/>
    </source>
</evidence>
<dbReference type="GO" id="GO:0005829">
    <property type="term" value="C:cytosol"/>
    <property type="evidence" value="ECO:0007669"/>
    <property type="project" value="TreeGrafter"/>
</dbReference>
<dbReference type="PROSITE" id="PS50975">
    <property type="entry name" value="ATP_GRASP"/>
    <property type="match status" value="1"/>
</dbReference>
<dbReference type="InterPro" id="IPR013815">
    <property type="entry name" value="ATP_grasp_subdomain_1"/>
</dbReference>
<feature type="binding site" evidence="7">
    <location>
        <position position="102"/>
    </location>
    <ligand>
        <name>ATP</name>
        <dbReference type="ChEBI" id="CHEBI:30616"/>
    </ligand>
</feature>
<dbReference type="PROSITE" id="PS01217">
    <property type="entry name" value="SUCCINYL_COA_LIG_3"/>
    <property type="match status" value="1"/>
</dbReference>
<dbReference type="GO" id="GO:0042709">
    <property type="term" value="C:succinate-CoA ligase complex"/>
    <property type="evidence" value="ECO:0007669"/>
    <property type="project" value="UniProtKB-ARBA"/>
</dbReference>
<dbReference type="Proteomes" id="UP000293568">
    <property type="component" value="Chromosome"/>
</dbReference>
<sequence>MNIHEYQGKEVLKQYGVSVPEGKVAFTVDEAVEAAQSLGTQVVVVKAQIHAGGRGKAGGVKVAKNLDEVRTYANEILGKVLVTHQTGPEGKEVKRLLIEQGCDIKKEYYVGVVVDRATGRVVMMASEEGGTEIEEVAAATPEKIFKEVIDPVIGLQPFQAKKLAYAINIPNELVNKAVQFMQALYAAFVDKDCSIAEINPLVVTGDGNVMALDAKLNFDSNALFRHKDIQALRDLDEEDEKEIEASKYDLSYVALDGNIGCMVNGAGLAMATMDIIKYYGGEPANFLDVGGGATKEKVTEAFKIILSDTNVKGIFVNIFGGIMRCDVIAEGVIAATKELGLDKPLVVRLEGTNVELGKKMLNESGLNIVAADSMADGAQKIVALVK</sequence>
<reference evidence="10 11" key="1">
    <citation type="submission" date="2019-01" db="EMBL/GenBank/DDBJ databases">
        <title>Genome sequencing of strain FW100M-2.</title>
        <authorList>
            <person name="Heo J."/>
            <person name="Kim S.-J."/>
            <person name="Kim J.-S."/>
            <person name="Hong S.-B."/>
            <person name="Kwon S.-W."/>
        </authorList>
    </citation>
    <scope>NUCLEOTIDE SEQUENCE [LARGE SCALE GENOMIC DNA]</scope>
    <source>
        <strain evidence="10 11">FW100M-2</strain>
    </source>
</reference>
<dbReference type="InterPro" id="IPR011761">
    <property type="entry name" value="ATP-grasp"/>
</dbReference>
<feature type="binding site" evidence="7">
    <location>
        <begin position="321"/>
        <end position="323"/>
    </location>
    <ligand>
        <name>substrate</name>
        <note>ligand shared with subunit alpha</note>
    </ligand>
</feature>
<dbReference type="KEGG" id="pprt:ET464_03510"/>
<proteinExistence type="inferred from homology"/>
<dbReference type="AlphaFoldDB" id="A0A4P6F5B6"/>
<dbReference type="SUPFAM" id="SSF52210">
    <property type="entry name" value="Succinyl-CoA synthetase domains"/>
    <property type="match status" value="1"/>
</dbReference>
<dbReference type="GO" id="GO:0006099">
    <property type="term" value="P:tricarboxylic acid cycle"/>
    <property type="evidence" value="ECO:0007669"/>
    <property type="project" value="UniProtKB-UniRule"/>
</dbReference>
<organism evidence="10 11">
    <name type="scientific">Paenibacillus protaetiae</name>
    <dbReference type="NCBI Taxonomy" id="2509456"/>
    <lineage>
        <taxon>Bacteria</taxon>
        <taxon>Bacillati</taxon>
        <taxon>Bacillota</taxon>
        <taxon>Bacilli</taxon>
        <taxon>Bacillales</taxon>
        <taxon>Paenibacillaceae</taxon>
        <taxon>Paenibacillus</taxon>
    </lineage>
</organism>
<comment type="pathway">
    <text evidence="7">Carbohydrate metabolism; tricarboxylic acid cycle; succinate from succinyl-CoA (ligase route): step 1/1.</text>
</comment>
<comment type="subunit">
    <text evidence="7">Heterotetramer of two alpha and two beta subunits.</text>
</comment>
<keyword evidence="4 7" id="KW-0479">Metal-binding</keyword>
<dbReference type="PANTHER" id="PTHR11815">
    <property type="entry name" value="SUCCINYL-COA SYNTHETASE BETA CHAIN"/>
    <property type="match status" value="1"/>
</dbReference>
<feature type="domain" description="ATP-grasp" evidence="9">
    <location>
        <begin position="9"/>
        <end position="227"/>
    </location>
</feature>
<comment type="cofactor">
    <cofactor evidence="7">
        <name>Mg(2+)</name>
        <dbReference type="ChEBI" id="CHEBI:18420"/>
    </cofactor>
    <text evidence="7">Binds 1 Mg(2+) ion per subunit.</text>
</comment>
<keyword evidence="7 8" id="KW-0067">ATP-binding</keyword>
<comment type="catalytic activity">
    <reaction evidence="7">
        <text>GTP + succinate + CoA = succinyl-CoA + GDP + phosphate</text>
        <dbReference type="Rhea" id="RHEA:22120"/>
        <dbReference type="ChEBI" id="CHEBI:30031"/>
        <dbReference type="ChEBI" id="CHEBI:37565"/>
        <dbReference type="ChEBI" id="CHEBI:43474"/>
        <dbReference type="ChEBI" id="CHEBI:57287"/>
        <dbReference type="ChEBI" id="CHEBI:57292"/>
        <dbReference type="ChEBI" id="CHEBI:58189"/>
    </reaction>
</comment>
<evidence type="ECO:0000256" key="2">
    <source>
        <dbReference type="ARBA" id="ARBA00022532"/>
    </source>
</evidence>
<gene>
    <name evidence="7" type="primary">sucC</name>
    <name evidence="10" type="ORF">ET464_03510</name>
</gene>
<dbReference type="GO" id="GO:0000287">
    <property type="term" value="F:magnesium ion binding"/>
    <property type="evidence" value="ECO:0007669"/>
    <property type="project" value="UniProtKB-UniRule"/>
</dbReference>
<dbReference type="InterPro" id="IPR005809">
    <property type="entry name" value="Succ_CoA_ligase-like_bsu"/>
</dbReference>
<dbReference type="FunFam" id="3.30.1490.20:FF:000002">
    <property type="entry name" value="Succinate--CoA ligase [ADP-forming] subunit beta"/>
    <property type="match status" value="1"/>
</dbReference>
<dbReference type="FunFam" id="3.30.470.20:FF:000002">
    <property type="entry name" value="Succinate--CoA ligase [ADP-forming] subunit beta"/>
    <property type="match status" value="1"/>
</dbReference>
<feature type="binding site" evidence="7">
    <location>
        <position position="264"/>
    </location>
    <ligand>
        <name>substrate</name>
        <note>ligand shared with subunit alpha</note>
    </ligand>
</feature>
<keyword evidence="3 7" id="KW-0436">Ligase</keyword>
<dbReference type="GO" id="GO:0006104">
    <property type="term" value="P:succinyl-CoA metabolic process"/>
    <property type="evidence" value="ECO:0007669"/>
    <property type="project" value="TreeGrafter"/>
</dbReference>
<dbReference type="Pfam" id="PF08442">
    <property type="entry name" value="ATP-grasp_2"/>
    <property type="match status" value="1"/>
</dbReference>
<feature type="binding site" evidence="7">
    <location>
        <position position="213"/>
    </location>
    <ligand>
        <name>Mg(2+)</name>
        <dbReference type="ChEBI" id="CHEBI:18420"/>
    </ligand>
</feature>
<keyword evidence="2 7" id="KW-0816">Tricarboxylic acid cycle</keyword>
<feature type="binding site" evidence="7">
    <location>
        <position position="199"/>
    </location>
    <ligand>
        <name>Mg(2+)</name>
        <dbReference type="ChEBI" id="CHEBI:18420"/>
    </ligand>
</feature>
<feature type="binding site" evidence="7">
    <location>
        <begin position="53"/>
        <end position="55"/>
    </location>
    <ligand>
        <name>ATP</name>
        <dbReference type="ChEBI" id="CHEBI:30616"/>
    </ligand>
</feature>
<evidence type="ECO:0000256" key="4">
    <source>
        <dbReference type="ARBA" id="ARBA00022723"/>
    </source>
</evidence>